<dbReference type="OrthoDB" id="3641682at2759"/>
<proteinExistence type="predicted"/>
<organism evidence="2 3">
    <name type="scientific">Neonectria ditissima</name>
    <dbReference type="NCBI Taxonomy" id="78410"/>
    <lineage>
        <taxon>Eukaryota</taxon>
        <taxon>Fungi</taxon>
        <taxon>Dikarya</taxon>
        <taxon>Ascomycota</taxon>
        <taxon>Pezizomycotina</taxon>
        <taxon>Sordariomycetes</taxon>
        <taxon>Hypocreomycetidae</taxon>
        <taxon>Hypocreales</taxon>
        <taxon>Nectriaceae</taxon>
        <taxon>Neonectria</taxon>
    </lineage>
</organism>
<evidence type="ECO:0000256" key="1">
    <source>
        <dbReference type="SAM" id="SignalP"/>
    </source>
</evidence>
<protein>
    <recommendedName>
        <fullName evidence="4">Ig-like domain-containing protein</fullName>
    </recommendedName>
</protein>
<dbReference type="AlphaFoldDB" id="A0A0N8H8F6"/>
<evidence type="ECO:0000313" key="2">
    <source>
        <dbReference type="EMBL" id="KPM44436.1"/>
    </source>
</evidence>
<accession>A0A0N8H8F6</accession>
<sequence length="315" mass="33973">MHGLIAVLALAASVAGADVQLVWQHAKTSGQEALGVYDGDKLVAQSCSSFIKSAPHSIDFSDVDDRGFGNFTVGEKKYLVHSKAEYSGGPTCTRKYDDKVTVVECSGLDWVPSSKVEIDEDCHDDEDAKTAFRFLTRRAVIPQGSVKREANPIVDPPDCNIQEGTFLVGDGNPHQNYFHKQLSEVVSCGNSVSCTVGQSESTSYTIGWSASLTPFSWISGTFSVSETWTTGSTYSCTGAPGEDICVWYNTAHTAYTVQNKDRNLCDGSTWYDSGDPFVLFSPNSANRGGGYYCVIGTCRAQGDGYWDYSGRAGGP</sequence>
<dbReference type="EMBL" id="LKCW01000019">
    <property type="protein sequence ID" value="KPM44436.1"/>
    <property type="molecule type" value="Genomic_DNA"/>
</dbReference>
<evidence type="ECO:0000313" key="3">
    <source>
        <dbReference type="Proteomes" id="UP000050424"/>
    </source>
</evidence>
<feature type="chain" id="PRO_5006026265" description="Ig-like domain-containing protein" evidence="1">
    <location>
        <begin position="17"/>
        <end position="315"/>
    </location>
</feature>
<dbReference type="Proteomes" id="UP000050424">
    <property type="component" value="Unassembled WGS sequence"/>
</dbReference>
<feature type="signal peptide" evidence="1">
    <location>
        <begin position="1"/>
        <end position="16"/>
    </location>
</feature>
<keyword evidence="1" id="KW-0732">Signal</keyword>
<gene>
    <name evidence="2" type="ORF">AK830_g2087</name>
</gene>
<comment type="caution">
    <text evidence="2">The sequence shown here is derived from an EMBL/GenBank/DDBJ whole genome shotgun (WGS) entry which is preliminary data.</text>
</comment>
<evidence type="ECO:0008006" key="4">
    <source>
        <dbReference type="Google" id="ProtNLM"/>
    </source>
</evidence>
<keyword evidence="3" id="KW-1185">Reference proteome</keyword>
<name>A0A0N8H8F6_9HYPO</name>
<reference evidence="2 3" key="1">
    <citation type="submission" date="2015-09" db="EMBL/GenBank/DDBJ databases">
        <title>Draft genome of a European isolate of the apple canker pathogen Neonectria ditissima.</title>
        <authorList>
            <person name="Gomez-Cortecero A."/>
            <person name="Harrison R.J."/>
            <person name="Armitage A.D."/>
        </authorList>
    </citation>
    <scope>NUCLEOTIDE SEQUENCE [LARGE SCALE GENOMIC DNA]</scope>
    <source>
        <strain evidence="2 3">R09/05</strain>
    </source>
</reference>